<dbReference type="SUPFAM" id="SSF57863">
    <property type="entry name" value="ArfGap/RecO-like zinc finger"/>
    <property type="match status" value="1"/>
</dbReference>
<dbReference type="GO" id="GO:0005096">
    <property type="term" value="F:GTPase activator activity"/>
    <property type="evidence" value="ECO:0000318"/>
    <property type="project" value="GO_Central"/>
</dbReference>
<dbReference type="Pfam" id="PF12205">
    <property type="entry name" value="GIT1_C"/>
    <property type="match status" value="1"/>
</dbReference>
<name>T1FVD7_HELRO</name>
<dbReference type="EnsemblMetazoa" id="HelroT193811">
    <property type="protein sequence ID" value="HelroP193811"/>
    <property type="gene ID" value="HelroG193811"/>
</dbReference>
<keyword evidence="14" id="KW-1185">Reference proteome</keyword>
<dbReference type="SMART" id="SM00248">
    <property type="entry name" value="ANK"/>
    <property type="match status" value="3"/>
</dbReference>
<dbReference type="PANTHER" id="PTHR46097:SF3">
    <property type="entry name" value="ARF GTPASE-ACTIVATING PROTEIN GIT"/>
    <property type="match status" value="1"/>
</dbReference>
<dbReference type="SUPFAM" id="SSF48403">
    <property type="entry name" value="Ankyrin repeat"/>
    <property type="match status" value="1"/>
</dbReference>
<dbReference type="AlphaFoldDB" id="T1FVD7"/>
<dbReference type="InterPro" id="IPR047161">
    <property type="entry name" value="GIT-like"/>
</dbReference>
<dbReference type="PRINTS" id="PR00405">
    <property type="entry name" value="REVINTRACTNG"/>
</dbReference>
<evidence type="ECO:0000256" key="6">
    <source>
        <dbReference type="ARBA" id="ARBA00023043"/>
    </source>
</evidence>
<gene>
    <name evidence="13" type="primary">20212783</name>
    <name evidence="12" type="ORF">HELRODRAFT_193811</name>
</gene>
<dbReference type="Pfam" id="PF08518">
    <property type="entry name" value="GIT_SHD"/>
    <property type="match status" value="2"/>
</dbReference>
<dbReference type="GeneID" id="20212783"/>
<evidence type="ECO:0000313" key="14">
    <source>
        <dbReference type="Proteomes" id="UP000015101"/>
    </source>
</evidence>
<reference evidence="14" key="1">
    <citation type="submission" date="2012-12" db="EMBL/GenBank/DDBJ databases">
        <authorList>
            <person name="Hellsten U."/>
            <person name="Grimwood J."/>
            <person name="Chapman J.A."/>
            <person name="Shapiro H."/>
            <person name="Aerts A."/>
            <person name="Otillar R.P."/>
            <person name="Terry A.Y."/>
            <person name="Boore J.L."/>
            <person name="Simakov O."/>
            <person name="Marletaz F."/>
            <person name="Cho S.-J."/>
            <person name="Edsinger-Gonzales E."/>
            <person name="Havlak P."/>
            <person name="Kuo D.-H."/>
            <person name="Larsson T."/>
            <person name="Lv J."/>
            <person name="Arendt D."/>
            <person name="Savage R."/>
            <person name="Osoegawa K."/>
            <person name="de Jong P."/>
            <person name="Lindberg D.R."/>
            <person name="Seaver E.C."/>
            <person name="Weisblat D.A."/>
            <person name="Putnam N.H."/>
            <person name="Grigoriev I.V."/>
            <person name="Rokhsar D.S."/>
        </authorList>
    </citation>
    <scope>NUCLEOTIDE SEQUENCE</scope>
</reference>
<dbReference type="GO" id="GO:0098793">
    <property type="term" value="C:presynapse"/>
    <property type="evidence" value="ECO:0007669"/>
    <property type="project" value="GOC"/>
</dbReference>
<dbReference type="OMA" id="LICDQCC"/>
<keyword evidence="2" id="KW-0479">Metal-binding</keyword>
<dbReference type="InParanoid" id="T1FVD7"/>
<evidence type="ECO:0000313" key="12">
    <source>
        <dbReference type="EMBL" id="ESN94038.1"/>
    </source>
</evidence>
<feature type="coiled-coil region" evidence="9">
    <location>
        <begin position="468"/>
        <end position="509"/>
    </location>
</feature>
<keyword evidence="5" id="KW-0862">Zinc</keyword>
<dbReference type="InterPro" id="IPR022018">
    <property type="entry name" value="GIT1_C"/>
</dbReference>
<evidence type="ECO:0000256" key="9">
    <source>
        <dbReference type="SAM" id="Coils"/>
    </source>
</evidence>
<dbReference type="InterPro" id="IPR001164">
    <property type="entry name" value="ArfGAP_dom"/>
</dbReference>
<dbReference type="GO" id="GO:0036465">
    <property type="term" value="P:synaptic vesicle recycling"/>
    <property type="evidence" value="ECO:0000318"/>
    <property type="project" value="GO_Central"/>
</dbReference>
<dbReference type="InterPro" id="IPR038508">
    <property type="entry name" value="ArfGAP_dom_sf"/>
</dbReference>
<dbReference type="HOGENOM" id="CLU_009739_0_0_1"/>
<dbReference type="Gene3D" id="1.20.120.330">
    <property type="entry name" value="Nucleotidyltransferases domain 2"/>
    <property type="match status" value="1"/>
</dbReference>
<dbReference type="Pfam" id="PF01412">
    <property type="entry name" value="ArfGap"/>
    <property type="match status" value="1"/>
</dbReference>
<feature type="compositionally biased region" description="Low complexity" evidence="10">
    <location>
        <begin position="378"/>
        <end position="402"/>
    </location>
</feature>
<dbReference type="FunCoup" id="T1FVD7">
    <property type="interactions" value="771"/>
</dbReference>
<keyword evidence="9" id="KW-0175">Coiled coil</keyword>
<evidence type="ECO:0000256" key="2">
    <source>
        <dbReference type="ARBA" id="ARBA00022723"/>
    </source>
</evidence>
<dbReference type="GO" id="GO:0008270">
    <property type="term" value="F:zinc ion binding"/>
    <property type="evidence" value="ECO:0007669"/>
    <property type="project" value="UniProtKB-KW"/>
</dbReference>
<evidence type="ECO:0000256" key="8">
    <source>
        <dbReference type="PROSITE-ProRule" id="PRU00288"/>
    </source>
</evidence>
<dbReference type="SMART" id="SM00105">
    <property type="entry name" value="ArfGap"/>
    <property type="match status" value="1"/>
</dbReference>
<dbReference type="OrthoDB" id="5588096at2759"/>
<dbReference type="Gene3D" id="1.10.220.150">
    <property type="entry name" value="Arf GTPase activating protein"/>
    <property type="match status" value="1"/>
</dbReference>
<dbReference type="Proteomes" id="UP000015101">
    <property type="component" value="Unassembled WGS sequence"/>
</dbReference>
<evidence type="ECO:0000256" key="4">
    <source>
        <dbReference type="ARBA" id="ARBA00022771"/>
    </source>
</evidence>
<dbReference type="GO" id="GO:0031267">
    <property type="term" value="F:small GTPase binding"/>
    <property type="evidence" value="ECO:0000318"/>
    <property type="project" value="GO_Central"/>
</dbReference>
<dbReference type="PROSITE" id="PS50088">
    <property type="entry name" value="ANK_REPEAT"/>
    <property type="match status" value="1"/>
</dbReference>
<dbReference type="STRING" id="6412.T1FVD7"/>
<dbReference type="CDD" id="cd08833">
    <property type="entry name" value="ArfGap_GIT"/>
    <property type="match status" value="1"/>
</dbReference>
<dbReference type="RefSeq" id="XP_009027781.1">
    <property type="nucleotide sequence ID" value="XM_009029533.1"/>
</dbReference>
<dbReference type="Gene3D" id="1.25.40.20">
    <property type="entry name" value="Ankyrin repeat-containing domain"/>
    <property type="match status" value="1"/>
</dbReference>
<dbReference type="PANTHER" id="PTHR46097">
    <property type="entry name" value="G PROTEIN-COUPLED RECEPTOR KINASE INTERACTING ARFGAP"/>
    <property type="match status" value="1"/>
</dbReference>
<dbReference type="InterPro" id="IPR037278">
    <property type="entry name" value="ARFGAP/RecO"/>
</dbReference>
<protein>
    <recommendedName>
        <fullName evidence="11">Arf-GAP domain-containing protein</fullName>
    </recommendedName>
</protein>
<dbReference type="EMBL" id="AMQM01007126">
    <property type="status" value="NOT_ANNOTATED_CDS"/>
    <property type="molecule type" value="Genomic_DNA"/>
</dbReference>
<feature type="domain" description="Arf-GAP" evidence="11">
    <location>
        <begin position="1"/>
        <end position="127"/>
    </location>
</feature>
<sequence>MARNLVKSMNMDICADCGQSDPGWVSVNRGVLICDGCCSVHLSLGRHVSQIKSLKKGSWCPSQLSMVHQLINSGANNIWEYTLVDPTQNRTARKKPTAKDPIHPTKADYIRAKYQFLTFVNKPKESEGISIDDISKQLHSSVRTNNLETSLRLLASGADPNFIHPEKGTSVLHVAAYSNQLSQAELLLIYGADPAVLDNHGKTPLDLARSNGFQDLADRLVECQYELTDGLAFYLCKRKPDHKMGQHFINLEVSDGLESSELAKGAKKKLQALSNHLFEELAMDVYDEVDRRENVEIWLQSQPPSPNTGVSEKQVVPFLPANPEFSATRNQGRQKLAKFNKREFATLIVDILNDAKRRYVGVLSPVDGKNDKQLLNMTSTSNNTSNDIQNSNKQQQQPSSTKQGGGGGDPIYDQVYTEGDYAIIGEGLCAQIENMSMSNSAFDKANQSSSSSKSNSSSDEAAILKRSLIESQQQCQQLVHELENSRARYRQLEEEVVVLRTTIEKLRHENQVYRSFANSVESPTTTSSAMAIGGSNVHQQQQQHQQQLHQLQQHPRWTCMERSEVQRQLNFKGVNVGIDFPSPPQDLLMTSKSADFEVKDNKPSHNQWHSEETTNMNSTMDSTMNDSFSLPNSGGSTMVSEGLMGVGAGGRGMPSQEEVVRKTERITKALQELFQMAQDNSYNAYSGCSDRIQGAVTDMMQLFPSAKMMTSVSQLEALRMLEEGSERIRELCCRVPQDSPADAKLHTQKIIQTAYDIAKAAKKLVTAYE</sequence>
<dbReference type="PROSITE" id="PS50115">
    <property type="entry name" value="ARFGAP"/>
    <property type="match status" value="1"/>
</dbReference>
<keyword evidence="6 7" id="KW-0040">ANK repeat</keyword>
<dbReference type="InterPro" id="IPR036770">
    <property type="entry name" value="Ankyrin_rpt-contain_sf"/>
</dbReference>
<keyword evidence="1" id="KW-0343">GTPase activation</keyword>
<feature type="repeat" description="ANK" evidence="7">
    <location>
        <begin position="167"/>
        <end position="199"/>
    </location>
</feature>
<evidence type="ECO:0000256" key="3">
    <source>
        <dbReference type="ARBA" id="ARBA00022737"/>
    </source>
</evidence>
<dbReference type="KEGG" id="hro:HELRODRAFT_193811"/>
<dbReference type="InterPro" id="IPR002110">
    <property type="entry name" value="Ankyrin_rpt"/>
</dbReference>
<dbReference type="Pfam" id="PF12796">
    <property type="entry name" value="Ank_2"/>
    <property type="match status" value="1"/>
</dbReference>
<evidence type="ECO:0000256" key="5">
    <source>
        <dbReference type="ARBA" id="ARBA00022833"/>
    </source>
</evidence>
<dbReference type="SMART" id="SM00555">
    <property type="entry name" value="GIT"/>
    <property type="match status" value="2"/>
</dbReference>
<dbReference type="GO" id="GO:0032012">
    <property type="term" value="P:regulation of ARF protein signal transduction"/>
    <property type="evidence" value="ECO:0000318"/>
    <property type="project" value="GO_Central"/>
</dbReference>
<dbReference type="InterPro" id="IPR013724">
    <property type="entry name" value="GIT_SHD"/>
</dbReference>
<dbReference type="EMBL" id="KB097572">
    <property type="protein sequence ID" value="ESN94038.1"/>
    <property type="molecule type" value="Genomic_DNA"/>
</dbReference>
<evidence type="ECO:0000256" key="10">
    <source>
        <dbReference type="SAM" id="MobiDB-lite"/>
    </source>
</evidence>
<evidence type="ECO:0000256" key="7">
    <source>
        <dbReference type="PROSITE-ProRule" id="PRU00023"/>
    </source>
</evidence>
<feature type="region of interest" description="Disordered" evidence="10">
    <location>
        <begin position="370"/>
        <end position="412"/>
    </location>
</feature>
<evidence type="ECO:0000256" key="1">
    <source>
        <dbReference type="ARBA" id="ARBA00022468"/>
    </source>
</evidence>
<dbReference type="PROSITE" id="PS50297">
    <property type="entry name" value="ANK_REP_REGION"/>
    <property type="match status" value="1"/>
</dbReference>
<organism evidence="13 14">
    <name type="scientific">Helobdella robusta</name>
    <name type="common">Californian leech</name>
    <dbReference type="NCBI Taxonomy" id="6412"/>
    <lineage>
        <taxon>Eukaryota</taxon>
        <taxon>Metazoa</taxon>
        <taxon>Spiralia</taxon>
        <taxon>Lophotrochozoa</taxon>
        <taxon>Annelida</taxon>
        <taxon>Clitellata</taxon>
        <taxon>Hirudinea</taxon>
        <taxon>Rhynchobdellida</taxon>
        <taxon>Glossiphoniidae</taxon>
        <taxon>Helobdella</taxon>
    </lineage>
</organism>
<reference evidence="13" key="3">
    <citation type="submission" date="2015-06" db="UniProtKB">
        <authorList>
            <consortium name="EnsemblMetazoa"/>
        </authorList>
    </citation>
    <scope>IDENTIFICATION</scope>
</reference>
<dbReference type="GO" id="GO:0007420">
    <property type="term" value="P:brain development"/>
    <property type="evidence" value="ECO:0000318"/>
    <property type="project" value="GO_Central"/>
</dbReference>
<dbReference type="GO" id="GO:0045202">
    <property type="term" value="C:synapse"/>
    <property type="evidence" value="ECO:0000318"/>
    <property type="project" value="GO_Central"/>
</dbReference>
<keyword evidence="3" id="KW-0677">Repeat</keyword>
<evidence type="ECO:0000313" key="13">
    <source>
        <dbReference type="EnsemblMetazoa" id="HelroP193811"/>
    </source>
</evidence>
<reference evidence="12 14" key="2">
    <citation type="journal article" date="2013" name="Nature">
        <title>Insights into bilaterian evolution from three spiralian genomes.</title>
        <authorList>
            <person name="Simakov O."/>
            <person name="Marletaz F."/>
            <person name="Cho S.J."/>
            <person name="Edsinger-Gonzales E."/>
            <person name="Havlak P."/>
            <person name="Hellsten U."/>
            <person name="Kuo D.H."/>
            <person name="Larsson T."/>
            <person name="Lv J."/>
            <person name="Arendt D."/>
            <person name="Savage R."/>
            <person name="Osoegawa K."/>
            <person name="de Jong P."/>
            <person name="Grimwood J."/>
            <person name="Chapman J.A."/>
            <person name="Shapiro H."/>
            <person name="Aerts A."/>
            <person name="Otillar R.P."/>
            <person name="Terry A.Y."/>
            <person name="Boore J.L."/>
            <person name="Grigoriev I.V."/>
            <person name="Lindberg D.R."/>
            <person name="Seaver E.C."/>
            <person name="Weisblat D.A."/>
            <person name="Putnam N.H."/>
            <person name="Rokhsar D.S."/>
        </authorList>
    </citation>
    <scope>NUCLEOTIDE SEQUENCE</scope>
</reference>
<dbReference type="eggNOG" id="KOG0818">
    <property type="taxonomic scope" value="Eukaryota"/>
</dbReference>
<accession>T1FVD7</accession>
<proteinExistence type="predicted"/>
<evidence type="ECO:0000259" key="11">
    <source>
        <dbReference type="PROSITE" id="PS50115"/>
    </source>
</evidence>
<dbReference type="CTD" id="20212783"/>
<dbReference type="GO" id="GO:0008277">
    <property type="term" value="P:regulation of G protein-coupled receptor signaling pathway"/>
    <property type="evidence" value="ECO:0000318"/>
    <property type="project" value="GO_Central"/>
</dbReference>
<keyword evidence="4 8" id="KW-0863">Zinc-finger</keyword>